<feature type="transmembrane region" description="Helical" evidence="1">
    <location>
        <begin position="249"/>
        <end position="267"/>
    </location>
</feature>
<evidence type="ECO:0000313" key="3">
    <source>
        <dbReference type="EMBL" id="NIG17419.1"/>
    </source>
</evidence>
<feature type="transmembrane region" description="Helical" evidence="1">
    <location>
        <begin position="105"/>
        <end position="123"/>
    </location>
</feature>
<dbReference type="InterPro" id="IPR002656">
    <property type="entry name" value="Acyl_transf_3_dom"/>
</dbReference>
<feature type="transmembrane region" description="Helical" evidence="1">
    <location>
        <begin position="154"/>
        <end position="177"/>
    </location>
</feature>
<dbReference type="Proteomes" id="UP001515780">
    <property type="component" value="Unassembled WGS sequence"/>
</dbReference>
<dbReference type="PANTHER" id="PTHR23028:SF53">
    <property type="entry name" value="ACYL_TRANSF_3 DOMAIN-CONTAINING PROTEIN"/>
    <property type="match status" value="1"/>
</dbReference>
<keyword evidence="3" id="KW-0808">Transferase</keyword>
<feature type="transmembrane region" description="Helical" evidence="1">
    <location>
        <begin position="216"/>
        <end position="237"/>
    </location>
</feature>
<evidence type="ECO:0000259" key="2">
    <source>
        <dbReference type="Pfam" id="PF01757"/>
    </source>
</evidence>
<accession>A0ABX0RJY6</accession>
<feature type="transmembrane region" description="Helical" evidence="1">
    <location>
        <begin position="35"/>
        <end position="56"/>
    </location>
</feature>
<dbReference type="GO" id="GO:0016746">
    <property type="term" value="F:acyltransferase activity"/>
    <property type="evidence" value="ECO:0007669"/>
    <property type="project" value="UniProtKB-KW"/>
</dbReference>
<evidence type="ECO:0000256" key="1">
    <source>
        <dbReference type="SAM" id="Phobius"/>
    </source>
</evidence>
<keyword evidence="1" id="KW-0812">Transmembrane</keyword>
<keyword evidence="3" id="KW-0012">Acyltransferase</keyword>
<feature type="transmembrane region" description="Helical" evidence="1">
    <location>
        <begin position="319"/>
        <end position="337"/>
    </location>
</feature>
<dbReference type="PANTHER" id="PTHR23028">
    <property type="entry name" value="ACETYLTRANSFERASE"/>
    <property type="match status" value="1"/>
</dbReference>
<evidence type="ECO:0000313" key="4">
    <source>
        <dbReference type="Proteomes" id="UP001515780"/>
    </source>
</evidence>
<feature type="domain" description="Acyltransferase 3" evidence="2">
    <location>
        <begin position="5"/>
        <end position="336"/>
    </location>
</feature>
<dbReference type="EMBL" id="VWXC01000001">
    <property type="protein sequence ID" value="NIG17419.1"/>
    <property type="molecule type" value="Genomic_DNA"/>
</dbReference>
<sequence length="362" mass="42127">MKHVKGLDGLRAIAVSMVLIQHYIFNYYLEKSNELGGVGVSIFFVISGFLITSILLKQKDRDDYLWYKFSSFYVRRFLRIVPVFYIIITIGVCFNLYWFTEISPIWHYLYATNIYIFLTQDWVGYTGHFWSLDVEEQFYLIWPALILLSPKNKVVYVILATFLLGMVFTPLTSFFGLAEKKFYALPFTHFDTISAGALLAWAVYNKKIYNIPRKGVKVTLNLSLIVFVITYFSTQIFQSHKNYGANTQLMYMALLVFSVCIVYYLYAYEKSRVKDFLEFKPLALMGKISYAFYLIHNLVPEMYVGTRFTPVSSHSINNVFVWSVTSFALASISWVLIERPILSKKDSVESLFKKSISKKIEC</sequence>
<gene>
    <name evidence="3" type="ORF">F3J37_01835</name>
</gene>
<keyword evidence="1" id="KW-0472">Membrane</keyword>
<keyword evidence="1" id="KW-1133">Transmembrane helix</keyword>
<feature type="transmembrane region" description="Helical" evidence="1">
    <location>
        <begin position="279"/>
        <end position="299"/>
    </location>
</feature>
<protein>
    <submittedName>
        <fullName evidence="3">Acyltransferase</fullName>
    </submittedName>
</protein>
<feature type="transmembrane region" description="Helical" evidence="1">
    <location>
        <begin position="12"/>
        <end position="29"/>
    </location>
</feature>
<dbReference type="InterPro" id="IPR050879">
    <property type="entry name" value="Acyltransferase_3"/>
</dbReference>
<dbReference type="RefSeq" id="WP_166931376.1">
    <property type="nucleotide sequence ID" value="NZ_VWXC01000001.1"/>
</dbReference>
<feature type="transmembrane region" description="Helical" evidence="1">
    <location>
        <begin position="183"/>
        <end position="204"/>
    </location>
</feature>
<proteinExistence type="predicted"/>
<dbReference type="Pfam" id="PF01757">
    <property type="entry name" value="Acyl_transf_3"/>
    <property type="match status" value="1"/>
</dbReference>
<name>A0ABX0RJY6_9GAMM</name>
<comment type="caution">
    <text evidence="3">The sequence shown here is derived from an EMBL/GenBank/DDBJ whole genome shotgun (WGS) entry which is preliminary data.</text>
</comment>
<keyword evidence="4" id="KW-1185">Reference proteome</keyword>
<reference evidence="3 4" key="1">
    <citation type="journal article" date="2019" name="bioRxiv">
        <title>Bacteria contribute to plant secondary compound degradation in a generalist herbivore system.</title>
        <authorList>
            <person name="Francoeur C.B."/>
            <person name="Khadempour L."/>
            <person name="Moreira-Soto R.D."/>
            <person name="Gotting K."/>
            <person name="Book A.J."/>
            <person name="Pinto-Tomas A.A."/>
            <person name="Keefover-Ring K."/>
            <person name="Currie C.R."/>
        </authorList>
    </citation>
    <scope>NUCLEOTIDE SEQUENCE [LARGE SCALE GENOMIC DNA]</scope>
    <source>
        <strain evidence="3">Al-1710</strain>
    </source>
</reference>
<feature type="transmembrane region" description="Helical" evidence="1">
    <location>
        <begin position="77"/>
        <end position="99"/>
    </location>
</feature>
<organism evidence="3 4">
    <name type="scientific">Candidatus Pantoea communis</name>
    <dbReference type="NCBI Taxonomy" id="2608354"/>
    <lineage>
        <taxon>Bacteria</taxon>
        <taxon>Pseudomonadati</taxon>
        <taxon>Pseudomonadota</taxon>
        <taxon>Gammaproteobacteria</taxon>
        <taxon>Enterobacterales</taxon>
        <taxon>Erwiniaceae</taxon>
        <taxon>Pantoea</taxon>
    </lineage>
</organism>